<comment type="caution">
    <text evidence="2">The sequence shown here is derived from an EMBL/GenBank/DDBJ whole genome shotgun (WGS) entry which is preliminary data.</text>
</comment>
<evidence type="ECO:0000256" key="1">
    <source>
        <dbReference type="ARBA" id="ARBA00005534"/>
    </source>
</evidence>
<dbReference type="InterPro" id="IPR001602">
    <property type="entry name" value="UPF0047_YjbQ-like"/>
</dbReference>
<sequence>MKWVTENIEFATGEKYQLLDITYDIEEKINSLSIESGVCIINVPHATAGLIANENETGVKEDILNRILALAPENVTYQHDRIDNNARAHVISSIIGTDSVFIIEEGRLVRGIWQNIFFVELDGPRSVRKVVIKIFGE</sequence>
<dbReference type="Pfam" id="PF01894">
    <property type="entry name" value="YjbQ"/>
    <property type="match status" value="1"/>
</dbReference>
<dbReference type="EMBL" id="PEXU01000038">
    <property type="protein sequence ID" value="PIS42525.1"/>
    <property type="molecule type" value="Genomic_DNA"/>
</dbReference>
<accession>A0A2H0YVK7</accession>
<protein>
    <recommendedName>
        <fullName evidence="4">Secondary thiamine-phosphate synthase enzyme</fullName>
    </recommendedName>
</protein>
<dbReference type="InterPro" id="IPR035917">
    <property type="entry name" value="YjbQ-like_sf"/>
</dbReference>
<dbReference type="NCBIfam" id="TIGR00149">
    <property type="entry name" value="TIGR00149_YjbQ"/>
    <property type="match status" value="1"/>
</dbReference>
<gene>
    <name evidence="2" type="ORF">COT24_03075</name>
</gene>
<proteinExistence type="inferred from homology"/>
<evidence type="ECO:0008006" key="4">
    <source>
        <dbReference type="Google" id="ProtNLM"/>
    </source>
</evidence>
<dbReference type="PANTHER" id="PTHR30615">
    <property type="entry name" value="UNCHARACTERIZED PROTEIN YJBQ-RELATED"/>
    <property type="match status" value="1"/>
</dbReference>
<dbReference type="PIRSF" id="PIRSF004681">
    <property type="entry name" value="UCP004681"/>
    <property type="match status" value="1"/>
</dbReference>
<dbReference type="AlphaFoldDB" id="A0A2H0YVK7"/>
<dbReference type="SUPFAM" id="SSF111038">
    <property type="entry name" value="YjbQ-like"/>
    <property type="match status" value="1"/>
</dbReference>
<reference evidence="2 3" key="1">
    <citation type="submission" date="2017-09" db="EMBL/GenBank/DDBJ databases">
        <title>Depth-based differentiation of microbial function through sediment-hosted aquifers and enrichment of novel symbionts in the deep terrestrial subsurface.</title>
        <authorList>
            <person name="Probst A.J."/>
            <person name="Ladd B."/>
            <person name="Jarett J.K."/>
            <person name="Geller-Mcgrath D.E."/>
            <person name="Sieber C.M."/>
            <person name="Emerson J.B."/>
            <person name="Anantharaman K."/>
            <person name="Thomas B.C."/>
            <person name="Malmstrom R."/>
            <person name="Stieglmeier M."/>
            <person name="Klingl A."/>
            <person name="Woyke T."/>
            <person name="Ryan C.M."/>
            <person name="Banfield J.F."/>
        </authorList>
    </citation>
    <scope>NUCLEOTIDE SEQUENCE [LARGE SCALE GENOMIC DNA]</scope>
    <source>
        <strain evidence="2">CG08_land_8_20_14_0_20_40_16</strain>
    </source>
</reference>
<dbReference type="Gene3D" id="2.60.120.460">
    <property type="entry name" value="YjbQ-like"/>
    <property type="match status" value="1"/>
</dbReference>
<dbReference type="PANTHER" id="PTHR30615:SF8">
    <property type="entry name" value="UPF0047 PROTEIN C4A8.02C"/>
    <property type="match status" value="1"/>
</dbReference>
<name>A0A2H0YVK7_9BACT</name>
<evidence type="ECO:0000313" key="2">
    <source>
        <dbReference type="EMBL" id="PIS42525.1"/>
    </source>
</evidence>
<organism evidence="2 3">
    <name type="scientific">Candidatus Kerfeldbacteria bacterium CG08_land_8_20_14_0_20_40_16</name>
    <dbReference type="NCBI Taxonomy" id="2014244"/>
    <lineage>
        <taxon>Bacteria</taxon>
        <taxon>Candidatus Kerfeldiibacteriota</taxon>
    </lineage>
</organism>
<comment type="similarity">
    <text evidence="1">Belongs to the UPF0047 family.</text>
</comment>
<evidence type="ECO:0000313" key="3">
    <source>
        <dbReference type="Proteomes" id="UP000231542"/>
    </source>
</evidence>
<dbReference type="Proteomes" id="UP000231542">
    <property type="component" value="Unassembled WGS sequence"/>
</dbReference>